<evidence type="ECO:0000313" key="1">
    <source>
        <dbReference type="EMBL" id="TCS63806.1"/>
    </source>
</evidence>
<dbReference type="EMBL" id="SLZU01000006">
    <property type="protein sequence ID" value="TCS63806.1"/>
    <property type="molecule type" value="Genomic_DNA"/>
</dbReference>
<proteinExistence type="predicted"/>
<dbReference type="AlphaFoldDB" id="A0A4R3JF84"/>
<organism evidence="1 2">
    <name type="scientific">Primorskyibacter sedentarius</name>
    <dbReference type="NCBI Taxonomy" id="745311"/>
    <lineage>
        <taxon>Bacteria</taxon>
        <taxon>Pseudomonadati</taxon>
        <taxon>Pseudomonadota</taxon>
        <taxon>Alphaproteobacteria</taxon>
        <taxon>Rhodobacterales</taxon>
        <taxon>Roseobacteraceae</taxon>
        <taxon>Primorskyibacter</taxon>
    </lineage>
</organism>
<name>A0A4R3JF84_9RHOB</name>
<evidence type="ECO:0000313" key="2">
    <source>
        <dbReference type="Proteomes" id="UP000295696"/>
    </source>
</evidence>
<comment type="caution">
    <text evidence="1">The sequence shown here is derived from an EMBL/GenBank/DDBJ whole genome shotgun (WGS) entry which is preliminary data.</text>
</comment>
<sequence length="225" mass="22960">MKGQKMADVDAAETLENQMDALESSLSSATGMAAGFDAELRRIHQTFSATGKGVAALENSLSRGLKNAIDGVVFDGMKLSDALETVARSMIGTAYNAAVKPVTDQVGSLLAGSVSGLFGGVSPFADGAAFGQGRVMPFAKGGVVTSPTNFPMRGGTGLMGEAGPEAIMPLTRGADGKLGVQAQGGGAATTVVMNITTPDVDGFRRSQTQVAAQMSRALSRGQRNR</sequence>
<keyword evidence="2" id="KW-1185">Reference proteome</keyword>
<gene>
    <name evidence="1" type="ORF">EDD52_10674</name>
</gene>
<dbReference type="Proteomes" id="UP000295696">
    <property type="component" value="Unassembled WGS sequence"/>
</dbReference>
<accession>A0A4R3JF84</accession>
<reference evidence="1 2" key="1">
    <citation type="submission" date="2019-03" db="EMBL/GenBank/DDBJ databases">
        <title>Genomic Encyclopedia of Type Strains, Phase IV (KMG-IV): sequencing the most valuable type-strain genomes for metagenomic binning, comparative biology and taxonomic classification.</title>
        <authorList>
            <person name="Goeker M."/>
        </authorList>
    </citation>
    <scope>NUCLEOTIDE SEQUENCE [LARGE SCALE GENOMIC DNA]</scope>
    <source>
        <strain evidence="1 2">DSM 104836</strain>
    </source>
</reference>
<protein>
    <submittedName>
        <fullName evidence="1">Lambda family phage tail tape measure protein</fullName>
    </submittedName>
</protein>